<dbReference type="PANTHER" id="PTHR30603:SF47">
    <property type="entry name" value="RNA POLYMERASE SIGMA FACTOR SIGD, CHLOROPLASTIC"/>
    <property type="match status" value="1"/>
</dbReference>
<dbReference type="AlphaFoldDB" id="A0A3P1T642"/>
<dbReference type="InterPro" id="IPR007627">
    <property type="entry name" value="RNA_pol_sigma70_r2"/>
</dbReference>
<evidence type="ECO:0000259" key="1">
    <source>
        <dbReference type="Pfam" id="PF04542"/>
    </source>
</evidence>
<name>A0A3P1T642_9ACTN</name>
<dbReference type="GO" id="GO:0006352">
    <property type="term" value="P:DNA-templated transcription initiation"/>
    <property type="evidence" value="ECO:0007669"/>
    <property type="project" value="InterPro"/>
</dbReference>
<dbReference type="GO" id="GO:0003700">
    <property type="term" value="F:DNA-binding transcription factor activity"/>
    <property type="evidence" value="ECO:0007669"/>
    <property type="project" value="InterPro"/>
</dbReference>
<sequence length="284" mass="31380">MGTIVPPECLPKRGRCCQCLGRCCRCGCGVSSAVVPTANLEDMTITHSHFTAPLITLEEEVDLFRCIEASTYAAHLLETGCGSWDPADLRAMVEAGSRARQRLFSANLRLVMKLASAAARQTGAELDELFQEGCLALGEAIPRFDQRRGTRFSTLIHRYVSRAVRHRALHGCIAMESVRHHSGARVQIRWTSLDRLPEAYTAVDGGMEQVEQPSWDLLDLLGRAGWVIRKRYGIGTSRTTRSDLSRALGVSPSTIRRLEETGLKAARDLLEGEHCRIPTLPRVA</sequence>
<dbReference type="PANTHER" id="PTHR30603">
    <property type="entry name" value="RNA POLYMERASE SIGMA FACTOR RPO"/>
    <property type="match status" value="1"/>
</dbReference>
<dbReference type="Pfam" id="PF04542">
    <property type="entry name" value="Sigma70_r2"/>
    <property type="match status" value="1"/>
</dbReference>
<dbReference type="EMBL" id="RQZG01000015">
    <property type="protein sequence ID" value="RRD03883.1"/>
    <property type="molecule type" value="Genomic_DNA"/>
</dbReference>
<dbReference type="OrthoDB" id="3745243at2"/>
<protein>
    <recommendedName>
        <fullName evidence="1">RNA polymerase sigma-70 region 2 domain-containing protein</fullName>
    </recommendedName>
</protein>
<organism evidence="2 3">
    <name type="scientific">Arachnia propionica</name>
    <dbReference type="NCBI Taxonomy" id="1750"/>
    <lineage>
        <taxon>Bacteria</taxon>
        <taxon>Bacillati</taxon>
        <taxon>Actinomycetota</taxon>
        <taxon>Actinomycetes</taxon>
        <taxon>Propionibacteriales</taxon>
        <taxon>Propionibacteriaceae</taxon>
        <taxon>Arachnia</taxon>
    </lineage>
</organism>
<evidence type="ECO:0000313" key="2">
    <source>
        <dbReference type="EMBL" id="RRD03883.1"/>
    </source>
</evidence>
<gene>
    <name evidence="2" type="ORF">EII34_11895</name>
</gene>
<proteinExistence type="predicted"/>
<evidence type="ECO:0000313" key="3">
    <source>
        <dbReference type="Proteomes" id="UP000280819"/>
    </source>
</evidence>
<comment type="caution">
    <text evidence="2">The sequence shown here is derived from an EMBL/GenBank/DDBJ whole genome shotgun (WGS) entry which is preliminary data.</text>
</comment>
<dbReference type="Gene3D" id="1.20.120.1810">
    <property type="match status" value="1"/>
</dbReference>
<dbReference type="SUPFAM" id="SSF88946">
    <property type="entry name" value="Sigma2 domain of RNA polymerase sigma factors"/>
    <property type="match status" value="1"/>
</dbReference>
<dbReference type="InterPro" id="IPR050239">
    <property type="entry name" value="Sigma-70_RNA_pol_init_factors"/>
</dbReference>
<reference evidence="2 3" key="1">
    <citation type="submission" date="2018-11" db="EMBL/GenBank/DDBJ databases">
        <title>Genomes From Bacteria Associated with the Canine Oral Cavity: a Test Case for Automated Genome-Based Taxonomic Assignment.</title>
        <authorList>
            <person name="Coil D.A."/>
            <person name="Jospin G."/>
            <person name="Darling A.E."/>
            <person name="Wallis C."/>
            <person name="Davis I.J."/>
            <person name="Harris S."/>
            <person name="Eisen J.A."/>
            <person name="Holcombe L.J."/>
            <person name="O'Flynn C."/>
        </authorList>
    </citation>
    <scope>NUCLEOTIDE SEQUENCE [LARGE SCALE GENOMIC DNA]</scope>
    <source>
        <strain evidence="2 3">OH887_COT-365</strain>
    </source>
</reference>
<feature type="domain" description="RNA polymerase sigma-70 region 2" evidence="1">
    <location>
        <begin position="103"/>
        <end position="166"/>
    </location>
</feature>
<accession>A0A3P1T642</accession>
<dbReference type="Proteomes" id="UP000280819">
    <property type="component" value="Unassembled WGS sequence"/>
</dbReference>
<dbReference type="InterPro" id="IPR013325">
    <property type="entry name" value="RNA_pol_sigma_r2"/>
</dbReference>